<organism evidence="1 2">
    <name type="scientific">Meloidogyne enterolobii</name>
    <name type="common">Root-knot nematode worm</name>
    <name type="synonym">Meloidogyne mayaguensis</name>
    <dbReference type="NCBI Taxonomy" id="390850"/>
    <lineage>
        <taxon>Eukaryota</taxon>
        <taxon>Metazoa</taxon>
        <taxon>Ecdysozoa</taxon>
        <taxon>Nematoda</taxon>
        <taxon>Chromadorea</taxon>
        <taxon>Rhabditida</taxon>
        <taxon>Tylenchina</taxon>
        <taxon>Tylenchomorpha</taxon>
        <taxon>Tylenchoidea</taxon>
        <taxon>Meloidogynidae</taxon>
        <taxon>Meloidogyninae</taxon>
        <taxon>Meloidogyne</taxon>
    </lineage>
</organism>
<dbReference type="Proteomes" id="UP001497535">
    <property type="component" value="Unassembled WGS sequence"/>
</dbReference>
<evidence type="ECO:0000313" key="1">
    <source>
        <dbReference type="EMBL" id="CAK5092166.1"/>
    </source>
</evidence>
<dbReference type="EMBL" id="CAVMJV010000093">
    <property type="protein sequence ID" value="CAK5092166.1"/>
    <property type="molecule type" value="Genomic_DNA"/>
</dbReference>
<protein>
    <submittedName>
        <fullName evidence="1">Uncharacterized protein</fullName>
    </submittedName>
</protein>
<accession>A0ACB1AKX5</accession>
<comment type="caution">
    <text evidence="1">The sequence shown here is derived from an EMBL/GenBank/DDBJ whole genome shotgun (WGS) entry which is preliminary data.</text>
</comment>
<evidence type="ECO:0000313" key="2">
    <source>
        <dbReference type="Proteomes" id="UP001497535"/>
    </source>
</evidence>
<proteinExistence type="predicted"/>
<keyword evidence="2" id="KW-1185">Reference proteome</keyword>
<gene>
    <name evidence="1" type="ORF">MENTE1834_LOCUS40057</name>
</gene>
<sequence length="87" mass="9305">MTISCYCLFFFVFSTRGSMIIDFPLLSICAKMFCNRKIFTSATTTTTSAAATTATTTAATTTTATTTAATTKVPVYRFGGIWAKVPC</sequence>
<name>A0ACB1AKX5_MELEN</name>
<reference evidence="1" key="1">
    <citation type="submission" date="2023-11" db="EMBL/GenBank/DDBJ databases">
        <authorList>
            <person name="Poullet M."/>
        </authorList>
    </citation>
    <scope>NUCLEOTIDE SEQUENCE</scope>
    <source>
        <strain evidence="1">E1834</strain>
    </source>
</reference>